<gene>
    <name evidence="6" type="ORF">VFH_V150840</name>
</gene>
<evidence type="ECO:0000256" key="1">
    <source>
        <dbReference type="ARBA" id="ARBA00022723"/>
    </source>
</evidence>
<accession>A0AAV1B0A9</accession>
<organism evidence="6 7">
    <name type="scientific">Vicia faba</name>
    <name type="common">Broad bean</name>
    <name type="synonym">Faba vulgaris</name>
    <dbReference type="NCBI Taxonomy" id="3906"/>
    <lineage>
        <taxon>Eukaryota</taxon>
        <taxon>Viridiplantae</taxon>
        <taxon>Streptophyta</taxon>
        <taxon>Embryophyta</taxon>
        <taxon>Tracheophyta</taxon>
        <taxon>Spermatophyta</taxon>
        <taxon>Magnoliopsida</taxon>
        <taxon>eudicotyledons</taxon>
        <taxon>Gunneridae</taxon>
        <taxon>Pentapetalae</taxon>
        <taxon>rosids</taxon>
        <taxon>fabids</taxon>
        <taxon>Fabales</taxon>
        <taxon>Fabaceae</taxon>
        <taxon>Papilionoideae</taxon>
        <taxon>50 kb inversion clade</taxon>
        <taxon>NPAAA clade</taxon>
        <taxon>Hologalegina</taxon>
        <taxon>IRL clade</taxon>
        <taxon>Fabeae</taxon>
        <taxon>Vicia</taxon>
    </lineage>
</organism>
<dbReference type="EMBL" id="OX451740">
    <property type="protein sequence ID" value="CAI8614868.1"/>
    <property type="molecule type" value="Genomic_DNA"/>
</dbReference>
<dbReference type="SMART" id="SM00575">
    <property type="entry name" value="ZnF_PMZ"/>
    <property type="match status" value="1"/>
</dbReference>
<dbReference type="PROSITE" id="PS50966">
    <property type="entry name" value="ZF_SWIM"/>
    <property type="match status" value="1"/>
</dbReference>
<name>A0AAV1B0A9_VICFA</name>
<keyword evidence="1" id="KW-0479">Metal-binding</keyword>
<dbReference type="Pfam" id="PF04434">
    <property type="entry name" value="SWIM"/>
    <property type="match status" value="1"/>
</dbReference>
<evidence type="ECO:0000313" key="7">
    <source>
        <dbReference type="Proteomes" id="UP001157006"/>
    </source>
</evidence>
<dbReference type="Proteomes" id="UP001157006">
    <property type="component" value="Chromosome 5"/>
</dbReference>
<keyword evidence="2 4" id="KW-0863">Zinc-finger</keyword>
<dbReference type="InterPro" id="IPR006564">
    <property type="entry name" value="Znf_PMZ"/>
</dbReference>
<dbReference type="PANTHER" id="PTHR31973">
    <property type="entry name" value="POLYPROTEIN, PUTATIVE-RELATED"/>
    <property type="match status" value="1"/>
</dbReference>
<keyword evidence="3" id="KW-0862">Zinc</keyword>
<sequence>MVEQFQVTHSYNKQEFIVDITNRSCSCNFWELVGIPCRHDVADLSYRKQNPDEFVDECYTREIFSLCYVFSISPINGQDMWPEVEMKQVLPPSYKKRSSKGLGSSMPNDGPSIMDIDFALPTDGHTETNIFVATAMSQTGAVVANSILRQSKKQKGKKPVTKRRQSERIKLIWFKKLITGPRSTEQPITIPEVGEKSCSKDSKLGVKTRFMKTWKAKK</sequence>
<evidence type="ECO:0000256" key="4">
    <source>
        <dbReference type="PROSITE-ProRule" id="PRU00325"/>
    </source>
</evidence>
<dbReference type="AlphaFoldDB" id="A0AAV1B0A9"/>
<evidence type="ECO:0000256" key="2">
    <source>
        <dbReference type="ARBA" id="ARBA00022771"/>
    </source>
</evidence>
<evidence type="ECO:0000313" key="6">
    <source>
        <dbReference type="EMBL" id="CAI8614868.1"/>
    </source>
</evidence>
<evidence type="ECO:0000259" key="5">
    <source>
        <dbReference type="PROSITE" id="PS50966"/>
    </source>
</evidence>
<dbReference type="GO" id="GO:0008270">
    <property type="term" value="F:zinc ion binding"/>
    <property type="evidence" value="ECO:0007669"/>
    <property type="project" value="UniProtKB-KW"/>
</dbReference>
<reference evidence="6 7" key="1">
    <citation type="submission" date="2023-01" db="EMBL/GenBank/DDBJ databases">
        <authorList>
            <person name="Kreplak J."/>
        </authorList>
    </citation>
    <scope>NUCLEOTIDE SEQUENCE [LARGE SCALE GENOMIC DNA]</scope>
</reference>
<keyword evidence="7" id="KW-1185">Reference proteome</keyword>
<evidence type="ECO:0000256" key="3">
    <source>
        <dbReference type="ARBA" id="ARBA00022833"/>
    </source>
</evidence>
<dbReference type="InterPro" id="IPR007527">
    <property type="entry name" value="Znf_SWIM"/>
</dbReference>
<proteinExistence type="predicted"/>
<dbReference type="PANTHER" id="PTHR31973:SF190">
    <property type="entry name" value="MULE TRANSPOSASE DOMAIN-CONTAINING PROTEIN"/>
    <property type="match status" value="1"/>
</dbReference>
<feature type="domain" description="SWIM-type" evidence="5">
    <location>
        <begin position="16"/>
        <end position="48"/>
    </location>
</feature>
<protein>
    <recommendedName>
        <fullName evidence="5">SWIM-type domain-containing protein</fullName>
    </recommendedName>
</protein>